<sequence>MLIEHVHSTGRAQQKEQTSEKILSTAFQLFNSQGFETTTIREIASQAGVSVGRVMKLGDKNSILIQVIHKQIEVIHDEIRASSTELIEVLKPFLLLFGKNPSLSQAYACALISQDRNANDLNRIKALLIDEITARLSDNLTLDQKSEFASLFYHGYLGILLGWITGLHDIDELERQSSSLINTLEKAFLPK</sequence>
<evidence type="ECO:0000259" key="3">
    <source>
        <dbReference type="PROSITE" id="PS50977"/>
    </source>
</evidence>
<dbReference type="Pfam" id="PF00440">
    <property type="entry name" value="TetR_N"/>
    <property type="match status" value="1"/>
</dbReference>
<organism evidence="4 5">
    <name type="scientific">Corynebacterium epidermidicanis</name>
    <dbReference type="NCBI Taxonomy" id="1050174"/>
    <lineage>
        <taxon>Bacteria</taxon>
        <taxon>Bacillati</taxon>
        <taxon>Actinomycetota</taxon>
        <taxon>Actinomycetes</taxon>
        <taxon>Mycobacteriales</taxon>
        <taxon>Corynebacteriaceae</taxon>
        <taxon>Corynebacterium</taxon>
    </lineage>
</organism>
<dbReference type="GO" id="GO:0003677">
    <property type="term" value="F:DNA binding"/>
    <property type="evidence" value="ECO:0007669"/>
    <property type="project" value="UniProtKB-UniRule"/>
</dbReference>
<feature type="domain" description="HTH tetR-type" evidence="3">
    <location>
        <begin position="16"/>
        <end position="76"/>
    </location>
</feature>
<reference evidence="4 5" key="1">
    <citation type="submission" date="2015-05" db="EMBL/GenBank/DDBJ databases">
        <title>Complete genome sequence of Corynebacterium epidermidicanis DSM 45586, isolated from the skin of a dog suffering from pruritus.</title>
        <authorList>
            <person name="Ruckert C."/>
            <person name="Albersmeier A."/>
            <person name="Winkler A."/>
            <person name="Tauch A."/>
        </authorList>
    </citation>
    <scope>NUCLEOTIDE SEQUENCE [LARGE SCALE GENOMIC DNA]</scope>
    <source>
        <strain evidence="4 5">DSM 45586</strain>
    </source>
</reference>
<proteinExistence type="predicted"/>
<keyword evidence="1 2" id="KW-0238">DNA-binding</keyword>
<dbReference type="STRING" id="1050174.CEPID_03825"/>
<dbReference type="SUPFAM" id="SSF46689">
    <property type="entry name" value="Homeodomain-like"/>
    <property type="match status" value="1"/>
</dbReference>
<evidence type="ECO:0000256" key="2">
    <source>
        <dbReference type="PROSITE-ProRule" id="PRU00335"/>
    </source>
</evidence>
<keyword evidence="5" id="KW-1185">Reference proteome</keyword>
<dbReference type="InterPro" id="IPR009057">
    <property type="entry name" value="Homeodomain-like_sf"/>
</dbReference>
<dbReference type="InterPro" id="IPR001647">
    <property type="entry name" value="HTH_TetR"/>
</dbReference>
<dbReference type="PATRIC" id="fig|1050174.4.peg.775"/>
<dbReference type="EMBL" id="CP011541">
    <property type="protein sequence ID" value="AKK02638.1"/>
    <property type="molecule type" value="Genomic_DNA"/>
</dbReference>
<name>A0A0G3GSZ3_9CORY</name>
<dbReference type="Gene3D" id="1.10.357.10">
    <property type="entry name" value="Tetracycline Repressor, domain 2"/>
    <property type="match status" value="1"/>
</dbReference>
<feature type="DNA-binding region" description="H-T-H motif" evidence="2">
    <location>
        <begin position="39"/>
        <end position="58"/>
    </location>
</feature>
<dbReference type="OrthoDB" id="116659at2"/>
<accession>A0A0G3GSZ3</accession>
<dbReference type="Proteomes" id="UP000035368">
    <property type="component" value="Chromosome"/>
</dbReference>
<dbReference type="KEGG" id="cei:CEPID_03825"/>
<dbReference type="RefSeq" id="WP_047239809.1">
    <property type="nucleotide sequence ID" value="NZ_CP011541.1"/>
</dbReference>
<evidence type="ECO:0000313" key="4">
    <source>
        <dbReference type="EMBL" id="AKK02638.1"/>
    </source>
</evidence>
<protein>
    <submittedName>
        <fullName evidence="4">Transcriptional regulator, TetR family</fullName>
    </submittedName>
</protein>
<gene>
    <name evidence="4" type="ORF">CEPID_03825</name>
</gene>
<evidence type="ECO:0000256" key="1">
    <source>
        <dbReference type="ARBA" id="ARBA00023125"/>
    </source>
</evidence>
<dbReference type="PROSITE" id="PS50977">
    <property type="entry name" value="HTH_TETR_2"/>
    <property type="match status" value="1"/>
</dbReference>
<evidence type="ECO:0000313" key="5">
    <source>
        <dbReference type="Proteomes" id="UP000035368"/>
    </source>
</evidence>
<dbReference type="AlphaFoldDB" id="A0A0G3GSZ3"/>